<dbReference type="Proteomes" id="UP001497444">
    <property type="component" value="Chromosome 11"/>
</dbReference>
<evidence type="ECO:0008006" key="4">
    <source>
        <dbReference type="Google" id="ProtNLM"/>
    </source>
</evidence>
<dbReference type="EMBL" id="OZ020106">
    <property type="protein sequence ID" value="CAK9257694.1"/>
    <property type="molecule type" value="Genomic_DNA"/>
</dbReference>
<sequence>MDVNTKNLTVLTASTLGISVVNFPSQCEVRRIAAIKGNGGELGWRTRQRSFAPSTLPENPEFKVQVVIKHCSQQTKEKVSRSSTGGEFKPRREPTSWTQDEETFAEILRNRGKDWRLLHESLPSKSLTRIKTYFQNSKAKLGFPTTEGGPLYHQKFSSVSPSEVDITSHQAKPGIGAPLSIGAKVAMGPAAVGTNNEYATLLCSLSGQPIDQESLNISDIQKLIHQIVYVNSCPPSSQPGGFSMFQLGVMPGSSFKGNQWVSHLCSQQQLVQPAAQKPSLMGTHQMQSLTPDIVLQNNQPVLHQAVHQLQQQQVGVLQQQPLEQQQPSLQKQQTHPQEATSQQQQSVLGCLLFLPANLRCCCVKVGFNMRAVILSVQVSTLWIFCSKLSSSNSVMKHRLNCSGPSIYVFPAPAFAAALPPSSSEYFDSKAPSDYCGPATNSETTGFSVTQQPGLLHFQELPSLAILRGAQNSTANGTMEVQSHQTGMVELREGCNNVSAANNMHQVAYNEQQQPGAVQ</sequence>
<evidence type="ECO:0000313" key="2">
    <source>
        <dbReference type="EMBL" id="CAK9257694.1"/>
    </source>
</evidence>
<dbReference type="Gene3D" id="1.20.58.1880">
    <property type="match status" value="1"/>
</dbReference>
<organism evidence="2 3">
    <name type="scientific">Sphagnum jensenii</name>
    <dbReference type="NCBI Taxonomy" id="128206"/>
    <lineage>
        <taxon>Eukaryota</taxon>
        <taxon>Viridiplantae</taxon>
        <taxon>Streptophyta</taxon>
        <taxon>Embryophyta</taxon>
        <taxon>Bryophyta</taxon>
        <taxon>Sphagnophytina</taxon>
        <taxon>Sphagnopsida</taxon>
        <taxon>Sphagnales</taxon>
        <taxon>Sphagnaceae</taxon>
        <taxon>Sphagnum</taxon>
    </lineage>
</organism>
<proteinExistence type="predicted"/>
<name>A0ABP0VT73_9BRYO</name>
<gene>
    <name evidence="2" type="ORF">CSSPJE1EN1_LOCUS3172</name>
</gene>
<dbReference type="SUPFAM" id="SSF46689">
    <property type="entry name" value="Homeodomain-like"/>
    <property type="match status" value="1"/>
</dbReference>
<evidence type="ECO:0000256" key="1">
    <source>
        <dbReference type="SAM" id="MobiDB-lite"/>
    </source>
</evidence>
<accession>A0ABP0VT73</accession>
<protein>
    <recommendedName>
        <fullName evidence="4">Myb-like domain-containing protein</fullName>
    </recommendedName>
</protein>
<feature type="region of interest" description="Disordered" evidence="1">
    <location>
        <begin position="75"/>
        <end position="99"/>
    </location>
</feature>
<reference evidence="2" key="1">
    <citation type="submission" date="2024-02" db="EMBL/GenBank/DDBJ databases">
        <authorList>
            <consortium name="ELIXIR-Norway"/>
            <consortium name="Elixir Norway"/>
        </authorList>
    </citation>
    <scope>NUCLEOTIDE SEQUENCE</scope>
</reference>
<dbReference type="InterPro" id="IPR009057">
    <property type="entry name" value="Homeodomain-like_sf"/>
</dbReference>
<evidence type="ECO:0000313" key="3">
    <source>
        <dbReference type="Proteomes" id="UP001497444"/>
    </source>
</evidence>
<keyword evidence="3" id="KW-1185">Reference proteome</keyword>